<feature type="signal peptide" evidence="2">
    <location>
        <begin position="1"/>
        <end position="19"/>
    </location>
</feature>
<accession>A0A427AIU3</accession>
<comment type="caution">
    <text evidence="3">The sequence shown here is derived from an EMBL/GenBank/DDBJ whole genome shotgun (WGS) entry which is preliminary data.</text>
</comment>
<dbReference type="Proteomes" id="UP000287651">
    <property type="component" value="Unassembled WGS sequence"/>
</dbReference>
<evidence type="ECO:0000256" key="2">
    <source>
        <dbReference type="SAM" id="SignalP"/>
    </source>
</evidence>
<evidence type="ECO:0000313" key="3">
    <source>
        <dbReference type="EMBL" id="RRT76155.1"/>
    </source>
</evidence>
<name>A0A427AIU3_ENSVE</name>
<organism evidence="3 4">
    <name type="scientific">Ensete ventricosum</name>
    <name type="common">Abyssinian banana</name>
    <name type="synonym">Musa ensete</name>
    <dbReference type="NCBI Taxonomy" id="4639"/>
    <lineage>
        <taxon>Eukaryota</taxon>
        <taxon>Viridiplantae</taxon>
        <taxon>Streptophyta</taxon>
        <taxon>Embryophyta</taxon>
        <taxon>Tracheophyta</taxon>
        <taxon>Spermatophyta</taxon>
        <taxon>Magnoliopsida</taxon>
        <taxon>Liliopsida</taxon>
        <taxon>Zingiberales</taxon>
        <taxon>Musaceae</taxon>
        <taxon>Ensete</taxon>
    </lineage>
</organism>
<reference evidence="3 4" key="1">
    <citation type="journal article" date="2014" name="Agronomy (Basel)">
        <title>A Draft Genome Sequence for Ensete ventricosum, the Drought-Tolerant Tree Against Hunger.</title>
        <authorList>
            <person name="Harrison J."/>
            <person name="Moore K.A."/>
            <person name="Paszkiewicz K."/>
            <person name="Jones T."/>
            <person name="Grant M."/>
            <person name="Ambacheew D."/>
            <person name="Muzemil S."/>
            <person name="Studholme D.J."/>
        </authorList>
    </citation>
    <scope>NUCLEOTIDE SEQUENCE [LARGE SCALE GENOMIC DNA]</scope>
</reference>
<evidence type="ECO:0000256" key="1">
    <source>
        <dbReference type="SAM" id="MobiDB-lite"/>
    </source>
</evidence>
<feature type="chain" id="PRO_5018969438" evidence="2">
    <location>
        <begin position="20"/>
        <end position="133"/>
    </location>
</feature>
<keyword evidence="2" id="KW-0732">Signal</keyword>
<dbReference type="AlphaFoldDB" id="A0A427AIU3"/>
<evidence type="ECO:0000313" key="4">
    <source>
        <dbReference type="Proteomes" id="UP000287651"/>
    </source>
</evidence>
<gene>
    <name evidence="3" type="ORF">B296_00023421</name>
</gene>
<proteinExistence type="predicted"/>
<feature type="compositionally biased region" description="Low complexity" evidence="1">
    <location>
        <begin position="38"/>
        <end position="47"/>
    </location>
</feature>
<protein>
    <submittedName>
        <fullName evidence="3">Uncharacterized protein</fullName>
    </submittedName>
</protein>
<feature type="region of interest" description="Disordered" evidence="1">
    <location>
        <begin position="25"/>
        <end position="47"/>
    </location>
</feature>
<dbReference type="EMBL" id="AMZH03002276">
    <property type="protein sequence ID" value="RRT76155.1"/>
    <property type="molecule type" value="Genomic_DNA"/>
</dbReference>
<sequence length="133" mass="14554">MRPVLTGAPALLAAAAVLARQSVRQPSRLRHARSDQVAAPALSSSTLAPPSKARIKVRKFLITMIMADEDETSVVPDSFEVSVLLSDGCKQQHRRSLAPSPCNRSHPLPLDQRKRHGFLRRVLETSMAVPATR</sequence>